<dbReference type="PANTHER" id="PTHR45431:SF3">
    <property type="entry name" value="RHODANESE-LIKE DOMAIN-CONTAINING PROTEIN 15, CHLOROPLASTIC"/>
    <property type="match status" value="1"/>
</dbReference>
<dbReference type="InterPro" id="IPR052367">
    <property type="entry name" value="Thiosulfate_ST/Rhodanese-like"/>
</dbReference>
<dbReference type="KEGG" id="moz:MoryE10_29870"/>
<name>A0A8D4VRA3_9GAMM</name>
<dbReference type="RefSeq" id="WP_054775055.1">
    <property type="nucleotide sequence ID" value="NZ_AP019782.1"/>
</dbReference>
<dbReference type="EMBL" id="AP019782">
    <property type="protein sequence ID" value="BBL72381.1"/>
    <property type="molecule type" value="Genomic_DNA"/>
</dbReference>
<dbReference type="SUPFAM" id="SSF52821">
    <property type="entry name" value="Rhodanese/Cell cycle control phosphatase"/>
    <property type="match status" value="1"/>
</dbReference>
<keyword evidence="3" id="KW-1185">Reference proteome</keyword>
<evidence type="ECO:0000313" key="2">
    <source>
        <dbReference type="EMBL" id="BBL72381.1"/>
    </source>
</evidence>
<feature type="domain" description="Rhodanese" evidence="1">
    <location>
        <begin position="18"/>
        <end position="120"/>
    </location>
</feature>
<evidence type="ECO:0000259" key="1">
    <source>
        <dbReference type="PROSITE" id="PS50206"/>
    </source>
</evidence>
<dbReference type="InterPro" id="IPR036873">
    <property type="entry name" value="Rhodanese-like_dom_sf"/>
</dbReference>
<gene>
    <name evidence="2" type="ORF">MoryE10_29870</name>
</gene>
<dbReference type="SMART" id="SM00450">
    <property type="entry name" value="RHOD"/>
    <property type="match status" value="1"/>
</dbReference>
<evidence type="ECO:0000313" key="3">
    <source>
        <dbReference type="Proteomes" id="UP000824988"/>
    </source>
</evidence>
<proteinExistence type="predicted"/>
<organism evidence="2 3">
    <name type="scientific">Methylogaea oryzae</name>
    <dbReference type="NCBI Taxonomy" id="1295382"/>
    <lineage>
        <taxon>Bacteria</taxon>
        <taxon>Pseudomonadati</taxon>
        <taxon>Pseudomonadota</taxon>
        <taxon>Gammaproteobacteria</taxon>
        <taxon>Methylococcales</taxon>
        <taxon>Methylococcaceae</taxon>
        <taxon>Methylogaea</taxon>
    </lineage>
</organism>
<accession>A0A8D4VRA3</accession>
<reference evidence="2" key="1">
    <citation type="submission" date="2019-06" db="EMBL/GenBank/DDBJ databases">
        <title>Complete genome sequence of Methylogaea oryzae strain JCM16910.</title>
        <authorList>
            <person name="Asakawa S."/>
        </authorList>
    </citation>
    <scope>NUCLEOTIDE SEQUENCE</scope>
    <source>
        <strain evidence="2">E10</strain>
    </source>
</reference>
<sequence>MTAIKSLKPKEAYAALQGNPAALLIDVRDTLESNFVGHPVGAVNIPWKDWSNRQWQANPNFIAQVAERAPNKAAPLFLMCRSGQRSLEAAKALLEAGYTDLTNIEEGFEGGLDENKHRSTVSGWRCHGLPWQQS</sequence>
<dbReference type="PANTHER" id="PTHR45431">
    <property type="entry name" value="RHODANESE-LIKE DOMAIN-CONTAINING PROTEIN 15, CHLOROPLASTIC"/>
    <property type="match status" value="1"/>
</dbReference>
<dbReference type="Proteomes" id="UP000824988">
    <property type="component" value="Chromosome"/>
</dbReference>
<protein>
    <submittedName>
        <fullName evidence="2">Rhodanese</fullName>
    </submittedName>
</protein>
<dbReference type="Pfam" id="PF00581">
    <property type="entry name" value="Rhodanese"/>
    <property type="match status" value="1"/>
</dbReference>
<dbReference type="Gene3D" id="3.40.250.10">
    <property type="entry name" value="Rhodanese-like domain"/>
    <property type="match status" value="1"/>
</dbReference>
<dbReference type="AlphaFoldDB" id="A0A8D4VRA3"/>
<dbReference type="PROSITE" id="PS50206">
    <property type="entry name" value="RHODANESE_3"/>
    <property type="match status" value="1"/>
</dbReference>
<dbReference type="InterPro" id="IPR001763">
    <property type="entry name" value="Rhodanese-like_dom"/>
</dbReference>